<sequence>MLESVQDQVSERNLESQGYVTDQFSKVSIQWLEWETKKQRKLGFPTFINMVTISESTVYQILNTMVSVKQQIRHTNFTVAFGMDVKIVTLKIVTRPKYPEPNNL</sequence>
<protein>
    <submittedName>
        <fullName evidence="1">Uncharacterized protein</fullName>
    </submittedName>
</protein>
<evidence type="ECO:0000313" key="1">
    <source>
        <dbReference type="EMBL" id="KAJ8307818.1"/>
    </source>
</evidence>
<organism evidence="1 2">
    <name type="scientific">Tegillarca granosa</name>
    <name type="common">Malaysian cockle</name>
    <name type="synonym">Anadara granosa</name>
    <dbReference type="NCBI Taxonomy" id="220873"/>
    <lineage>
        <taxon>Eukaryota</taxon>
        <taxon>Metazoa</taxon>
        <taxon>Spiralia</taxon>
        <taxon>Lophotrochozoa</taxon>
        <taxon>Mollusca</taxon>
        <taxon>Bivalvia</taxon>
        <taxon>Autobranchia</taxon>
        <taxon>Pteriomorphia</taxon>
        <taxon>Arcoida</taxon>
        <taxon>Arcoidea</taxon>
        <taxon>Arcidae</taxon>
        <taxon>Tegillarca</taxon>
    </lineage>
</organism>
<name>A0ABQ9ERI2_TEGGR</name>
<dbReference type="EMBL" id="JARBDR010000708">
    <property type="protein sequence ID" value="KAJ8307818.1"/>
    <property type="molecule type" value="Genomic_DNA"/>
</dbReference>
<keyword evidence="2" id="KW-1185">Reference proteome</keyword>
<evidence type="ECO:0000313" key="2">
    <source>
        <dbReference type="Proteomes" id="UP001217089"/>
    </source>
</evidence>
<reference evidence="1 2" key="1">
    <citation type="submission" date="2022-12" db="EMBL/GenBank/DDBJ databases">
        <title>Chromosome-level genome of Tegillarca granosa.</title>
        <authorList>
            <person name="Kim J."/>
        </authorList>
    </citation>
    <scope>NUCLEOTIDE SEQUENCE [LARGE SCALE GENOMIC DNA]</scope>
    <source>
        <strain evidence="1">Teg-2019</strain>
        <tissue evidence="1">Adductor muscle</tissue>
    </source>
</reference>
<gene>
    <name evidence="1" type="ORF">KUTeg_014601</name>
</gene>
<proteinExistence type="predicted"/>
<comment type="caution">
    <text evidence="1">The sequence shown here is derived from an EMBL/GenBank/DDBJ whole genome shotgun (WGS) entry which is preliminary data.</text>
</comment>
<accession>A0ABQ9ERI2</accession>
<dbReference type="Proteomes" id="UP001217089">
    <property type="component" value="Unassembled WGS sequence"/>
</dbReference>